<dbReference type="InterPro" id="IPR036968">
    <property type="entry name" value="Enolpyruvate_Tfrase_sf"/>
</dbReference>
<protein>
    <recommendedName>
        <fullName evidence="12">UDP-N-acetylglucosamine 1-carboxyvinyltransferase</fullName>
        <ecNumber evidence="12">2.5.1.7</ecNumber>
    </recommendedName>
    <alternativeName>
        <fullName evidence="12">Enoylpyruvate transferase</fullName>
    </alternativeName>
    <alternativeName>
        <fullName evidence="12">UDP-N-acetylglucosamine enolpyruvyl transferase</fullName>
        <shortName evidence="12">EPT</shortName>
    </alternativeName>
</protein>
<evidence type="ECO:0000256" key="3">
    <source>
        <dbReference type="ARBA" id="ARBA00022490"/>
    </source>
</evidence>
<dbReference type="UniPathway" id="UPA00219"/>
<dbReference type="KEGG" id="bco:Bcell_4052"/>
<keyword evidence="9 12" id="KW-0961">Cell wall biogenesis/degradation</keyword>
<comment type="subcellular location">
    <subcellularLocation>
        <location evidence="1 12">Cytoplasm</location>
    </subcellularLocation>
</comment>
<keyword evidence="15" id="KW-1185">Reference proteome</keyword>
<keyword evidence="4 12" id="KW-0132">Cell division</keyword>
<keyword evidence="5 12" id="KW-0808">Transferase</keyword>
<dbReference type="GO" id="GO:0019277">
    <property type="term" value="P:UDP-N-acetylgalactosamine biosynthetic process"/>
    <property type="evidence" value="ECO:0007669"/>
    <property type="project" value="InterPro"/>
</dbReference>
<comment type="caution">
    <text evidence="12">Lacks conserved residue(s) required for the propagation of feature annotation.</text>
</comment>
<reference evidence="14 15" key="1">
    <citation type="submission" date="2010-12" db="EMBL/GenBank/DDBJ databases">
        <title>Complete sequence of Bacillus cellulosilyticus DSM 2522.</title>
        <authorList>
            <consortium name="US DOE Joint Genome Institute"/>
            <person name="Lucas S."/>
            <person name="Copeland A."/>
            <person name="Lapidus A."/>
            <person name="Cheng J.-F."/>
            <person name="Bruce D."/>
            <person name="Goodwin L."/>
            <person name="Pitluck S."/>
            <person name="Chertkov O."/>
            <person name="Detter J.C."/>
            <person name="Han C."/>
            <person name="Tapia R."/>
            <person name="Land M."/>
            <person name="Hauser L."/>
            <person name="Jeffries C."/>
            <person name="Kyrpides N."/>
            <person name="Ivanova N."/>
            <person name="Mikhailova N."/>
            <person name="Brumm P."/>
            <person name="Mead D."/>
            <person name="Woyke T."/>
        </authorList>
    </citation>
    <scope>NUCLEOTIDE SEQUENCE [LARGE SCALE GENOMIC DNA]</scope>
    <source>
        <strain evidence="15">ATCC 21833 / DSM 2522 / FERM P-1141 / JCM 9156 / N-4</strain>
    </source>
</reference>
<dbReference type="EC" id="2.5.1.7" evidence="12"/>
<dbReference type="HOGENOM" id="CLU_027387_0_0_9"/>
<feature type="binding site" evidence="12">
    <location>
        <position position="93"/>
    </location>
    <ligand>
        <name>UDP-N-acetyl-alpha-D-glucosamine</name>
        <dbReference type="ChEBI" id="CHEBI:57705"/>
    </ligand>
</feature>
<evidence type="ECO:0000313" key="14">
    <source>
        <dbReference type="EMBL" id="ADU32282.1"/>
    </source>
</evidence>
<evidence type="ECO:0000256" key="2">
    <source>
        <dbReference type="ARBA" id="ARBA00004752"/>
    </source>
</evidence>
<evidence type="ECO:0000256" key="7">
    <source>
        <dbReference type="ARBA" id="ARBA00022984"/>
    </source>
</evidence>
<dbReference type="AlphaFoldDB" id="E6TX87"/>
<feature type="active site" description="Proton donor" evidence="12">
    <location>
        <position position="117"/>
    </location>
</feature>
<dbReference type="RefSeq" id="WP_013490608.1">
    <property type="nucleotide sequence ID" value="NC_014829.1"/>
</dbReference>
<keyword evidence="8 12" id="KW-0131">Cell cycle</keyword>
<dbReference type="InterPro" id="IPR001986">
    <property type="entry name" value="Enolpyruvate_Tfrase_dom"/>
</dbReference>
<gene>
    <name evidence="12" type="primary">murA</name>
    <name evidence="14" type="ordered locus">Bcell_4052</name>
</gene>
<keyword evidence="6 12" id="KW-0133">Cell shape</keyword>
<dbReference type="NCBIfam" id="NF006873">
    <property type="entry name" value="PRK09369.1"/>
    <property type="match status" value="1"/>
</dbReference>
<dbReference type="PANTHER" id="PTHR43783:SF1">
    <property type="entry name" value="UDP-N-ACETYLGLUCOSAMINE 1-CARBOXYVINYLTRANSFERASE"/>
    <property type="match status" value="1"/>
</dbReference>
<keyword evidence="12" id="KW-0670">Pyruvate</keyword>
<dbReference type="Gene3D" id="3.65.10.10">
    <property type="entry name" value="Enolpyruvate transferase domain"/>
    <property type="match status" value="2"/>
</dbReference>
<evidence type="ECO:0000256" key="4">
    <source>
        <dbReference type="ARBA" id="ARBA00022618"/>
    </source>
</evidence>
<dbReference type="PANTHER" id="PTHR43783">
    <property type="entry name" value="UDP-N-ACETYLGLUCOSAMINE 1-CARBOXYVINYLTRANSFERASE"/>
    <property type="match status" value="1"/>
</dbReference>
<proteinExistence type="inferred from homology"/>
<evidence type="ECO:0000256" key="12">
    <source>
        <dbReference type="HAMAP-Rule" id="MF_00111"/>
    </source>
</evidence>
<evidence type="ECO:0000256" key="10">
    <source>
        <dbReference type="ARBA" id="ARBA00038367"/>
    </source>
</evidence>
<evidence type="ECO:0000256" key="1">
    <source>
        <dbReference type="ARBA" id="ARBA00004496"/>
    </source>
</evidence>
<dbReference type="EMBL" id="CP002394">
    <property type="protein sequence ID" value="ADU32282.1"/>
    <property type="molecule type" value="Genomic_DNA"/>
</dbReference>
<dbReference type="Pfam" id="PF00275">
    <property type="entry name" value="EPSP_synthase"/>
    <property type="match status" value="1"/>
</dbReference>
<accession>E6TX87</accession>
<dbReference type="OrthoDB" id="9803760at2"/>
<comment type="catalytic activity">
    <reaction evidence="11 12">
        <text>phosphoenolpyruvate + UDP-N-acetyl-alpha-D-glucosamine = UDP-N-acetyl-3-O-(1-carboxyvinyl)-alpha-D-glucosamine + phosphate</text>
        <dbReference type="Rhea" id="RHEA:18681"/>
        <dbReference type="ChEBI" id="CHEBI:43474"/>
        <dbReference type="ChEBI" id="CHEBI:57705"/>
        <dbReference type="ChEBI" id="CHEBI:58702"/>
        <dbReference type="ChEBI" id="CHEBI:68483"/>
        <dbReference type="EC" id="2.5.1.7"/>
    </reaction>
</comment>
<feature type="binding site" evidence="12">
    <location>
        <begin position="122"/>
        <end position="126"/>
    </location>
    <ligand>
        <name>UDP-N-acetyl-alpha-D-glucosamine</name>
        <dbReference type="ChEBI" id="CHEBI:57705"/>
    </ligand>
</feature>
<dbReference type="GO" id="GO:0008760">
    <property type="term" value="F:UDP-N-acetylglucosamine 1-carboxyvinyltransferase activity"/>
    <property type="evidence" value="ECO:0007669"/>
    <property type="project" value="UniProtKB-UniRule"/>
</dbReference>
<keyword evidence="7 12" id="KW-0573">Peptidoglycan synthesis</keyword>
<dbReference type="GO" id="GO:0005737">
    <property type="term" value="C:cytoplasm"/>
    <property type="evidence" value="ECO:0007669"/>
    <property type="project" value="UniProtKB-SubCell"/>
</dbReference>
<dbReference type="Proteomes" id="UP000001401">
    <property type="component" value="Chromosome"/>
</dbReference>
<feature type="binding site" evidence="12">
    <location>
        <position position="328"/>
    </location>
    <ligand>
        <name>UDP-N-acetyl-alpha-D-glucosamine</name>
        <dbReference type="ChEBI" id="CHEBI:57705"/>
    </ligand>
</feature>
<keyword evidence="3 12" id="KW-0963">Cytoplasm</keyword>
<evidence type="ECO:0000256" key="9">
    <source>
        <dbReference type="ARBA" id="ARBA00023316"/>
    </source>
</evidence>
<dbReference type="GO" id="GO:0009252">
    <property type="term" value="P:peptidoglycan biosynthetic process"/>
    <property type="evidence" value="ECO:0007669"/>
    <property type="project" value="UniProtKB-UniRule"/>
</dbReference>
<name>E6TX87_EVAC2</name>
<organism evidence="14 15">
    <name type="scientific">Evansella cellulosilytica (strain ATCC 21833 / DSM 2522 / FERM P-1141 / JCM 9156 / N-4)</name>
    <name type="common">Bacillus cellulosilyticus</name>
    <dbReference type="NCBI Taxonomy" id="649639"/>
    <lineage>
        <taxon>Bacteria</taxon>
        <taxon>Bacillati</taxon>
        <taxon>Bacillota</taxon>
        <taxon>Bacilli</taxon>
        <taxon>Bacillales</taxon>
        <taxon>Bacillaceae</taxon>
        <taxon>Evansella</taxon>
    </lineage>
</organism>
<dbReference type="InterPro" id="IPR005750">
    <property type="entry name" value="UDP_GlcNAc_COvinyl_MurA"/>
</dbReference>
<evidence type="ECO:0000256" key="6">
    <source>
        <dbReference type="ARBA" id="ARBA00022960"/>
    </source>
</evidence>
<evidence type="ECO:0000259" key="13">
    <source>
        <dbReference type="Pfam" id="PF00275"/>
    </source>
</evidence>
<dbReference type="NCBIfam" id="NF009470">
    <property type="entry name" value="PRK12830.1"/>
    <property type="match status" value="1"/>
</dbReference>
<feature type="binding site" evidence="12">
    <location>
        <position position="306"/>
    </location>
    <ligand>
        <name>UDP-N-acetyl-alpha-D-glucosamine</name>
        <dbReference type="ChEBI" id="CHEBI:57705"/>
    </ligand>
</feature>
<dbReference type="InterPro" id="IPR050068">
    <property type="entry name" value="MurA_subfamily"/>
</dbReference>
<evidence type="ECO:0000256" key="11">
    <source>
        <dbReference type="ARBA" id="ARBA00047527"/>
    </source>
</evidence>
<dbReference type="GO" id="GO:0051301">
    <property type="term" value="P:cell division"/>
    <property type="evidence" value="ECO:0007669"/>
    <property type="project" value="UniProtKB-KW"/>
</dbReference>
<comment type="pathway">
    <text evidence="2 12">Cell wall biogenesis; peptidoglycan biosynthesis.</text>
</comment>
<evidence type="ECO:0000256" key="8">
    <source>
        <dbReference type="ARBA" id="ARBA00023306"/>
    </source>
</evidence>
<evidence type="ECO:0000256" key="5">
    <source>
        <dbReference type="ARBA" id="ARBA00022679"/>
    </source>
</evidence>
<dbReference type="CDD" id="cd01555">
    <property type="entry name" value="UdpNAET"/>
    <property type="match status" value="1"/>
</dbReference>
<dbReference type="eggNOG" id="COG0766">
    <property type="taxonomic scope" value="Bacteria"/>
</dbReference>
<dbReference type="GO" id="GO:0071555">
    <property type="term" value="P:cell wall organization"/>
    <property type="evidence" value="ECO:0007669"/>
    <property type="project" value="UniProtKB-KW"/>
</dbReference>
<evidence type="ECO:0000313" key="15">
    <source>
        <dbReference type="Proteomes" id="UP000001401"/>
    </source>
</evidence>
<comment type="function">
    <text evidence="12">Cell wall formation. Adds enolpyruvyl to UDP-N-acetylglucosamine.</text>
</comment>
<feature type="binding site" evidence="12">
    <location>
        <begin position="22"/>
        <end position="23"/>
    </location>
    <ligand>
        <name>phosphoenolpyruvate</name>
        <dbReference type="ChEBI" id="CHEBI:58702"/>
    </ligand>
</feature>
<dbReference type="GO" id="GO:0008360">
    <property type="term" value="P:regulation of cell shape"/>
    <property type="evidence" value="ECO:0007669"/>
    <property type="project" value="UniProtKB-KW"/>
</dbReference>
<dbReference type="SUPFAM" id="SSF55205">
    <property type="entry name" value="EPT/RTPC-like"/>
    <property type="match status" value="1"/>
</dbReference>
<feature type="domain" description="Enolpyruvate transferase" evidence="13">
    <location>
        <begin position="6"/>
        <end position="407"/>
    </location>
</feature>
<dbReference type="HAMAP" id="MF_00111">
    <property type="entry name" value="MurA"/>
    <property type="match status" value="1"/>
</dbReference>
<dbReference type="NCBIfam" id="TIGR01072">
    <property type="entry name" value="murA"/>
    <property type="match status" value="1"/>
</dbReference>
<dbReference type="FunFam" id="3.65.10.10:FF:000001">
    <property type="entry name" value="UDP-N-acetylglucosamine 1-carboxyvinyltransferase"/>
    <property type="match status" value="1"/>
</dbReference>
<dbReference type="STRING" id="649639.Bcell_4052"/>
<feature type="modified residue" description="2-(S-cysteinyl)pyruvic acid O-phosphothioketal" evidence="12">
    <location>
        <position position="117"/>
    </location>
</feature>
<sequence length="441" mass="47402">MEKIIVRGGRRLNGTVRVEGAKNAVLPVIAASILASKGKSNIYDVPALADVYTINEVLRNLNAEVEYDNGHITVDAEKTLNTEAPFEYVRKMRASFLVMGPLLARVGHARIALPGGCAIGSRPIDQHLKGFEAMGAEVEIGNGYIEAKVAGRLEGTKIYLDFPSVGATENIMMAASTAKGSTIIENAAQEPEIVCLATYLNSMGAKVRGAGTGTIRIEGVDELVGADHTIIPDRIEAGTFMIAAAISGGNVLVENVLPEHIRPLIAKMTEMGVDIKEESNGLRVKGPETLKAVDIKTMPHPGFPTDMQSQMMALLLRAEGSGVITETVFENRFMHVEEFRRMNGNIKIEGRSAIVTGPSELQGAEVRATDLRAGAALILAGLVADGYTRVTELKHIDRGYVDFAGKLKGLGAEIERVFEIDEEELENLEAPAPLKMDPNFA</sequence>
<comment type="similarity">
    <text evidence="10 12">Belongs to the EPSP synthase family. MurA subfamily.</text>
</comment>
<dbReference type="InterPro" id="IPR013792">
    <property type="entry name" value="RNA3'P_cycl/enolpyr_Trfase_a/b"/>
</dbReference>